<sequence length="31" mass="3758">MQFEAVIVPVLYQENFHDKAKYYLAGYRNYS</sequence>
<evidence type="ECO:0000313" key="2">
    <source>
        <dbReference type="Proteomes" id="UP000032309"/>
    </source>
</evidence>
<comment type="caution">
    <text evidence="1">The sequence shown here is derived from an EMBL/GenBank/DDBJ whole genome shotgun (WGS) entry which is preliminary data.</text>
</comment>
<dbReference type="Proteomes" id="UP000032309">
    <property type="component" value="Unassembled WGS sequence"/>
</dbReference>
<evidence type="ECO:0000313" key="1">
    <source>
        <dbReference type="EMBL" id="GAN32853.1"/>
    </source>
</evidence>
<keyword evidence="2" id="KW-1185">Reference proteome</keyword>
<proteinExistence type="predicted"/>
<gene>
    <name evidence="1" type="ORF">BROSI_A1368</name>
</gene>
<accession>A0ABQ0JW06</accession>
<protein>
    <submittedName>
        <fullName evidence="1">Uncharacterized protein</fullName>
    </submittedName>
</protein>
<name>A0ABQ0JW06_9BACT</name>
<organism evidence="1 2">
    <name type="scientific">Candidatus Brocadia sinica JPN1</name>
    <dbReference type="NCBI Taxonomy" id="1197129"/>
    <lineage>
        <taxon>Bacteria</taxon>
        <taxon>Pseudomonadati</taxon>
        <taxon>Planctomycetota</taxon>
        <taxon>Candidatus Brocadiia</taxon>
        <taxon>Candidatus Brocadiales</taxon>
        <taxon>Candidatus Brocadiaceae</taxon>
        <taxon>Candidatus Brocadia</taxon>
    </lineage>
</organism>
<dbReference type="EMBL" id="BAFN01000001">
    <property type="protein sequence ID" value="GAN32853.1"/>
    <property type="molecule type" value="Genomic_DNA"/>
</dbReference>
<reference evidence="2" key="1">
    <citation type="journal article" date="2015" name="Genome Announc.">
        <title>Draft Genome Sequence of an Anaerobic Ammonium-Oxidizing Bacterium, "Candidatus Brocadia sinica".</title>
        <authorList>
            <person name="Oshiki M."/>
            <person name="Shinyako-Hata K."/>
            <person name="Satoh H."/>
            <person name="Okabe S."/>
        </authorList>
    </citation>
    <scope>NUCLEOTIDE SEQUENCE [LARGE SCALE GENOMIC DNA]</scope>
    <source>
        <strain evidence="2">JPN1</strain>
    </source>
</reference>